<keyword evidence="2" id="KW-1185">Reference proteome</keyword>
<gene>
    <name evidence="1" type="ORF">NUW58_g8150</name>
</gene>
<reference evidence="1" key="1">
    <citation type="submission" date="2022-10" db="EMBL/GenBank/DDBJ databases">
        <title>Genome Sequence of Xylaria curta.</title>
        <authorList>
            <person name="Buettner E."/>
        </authorList>
    </citation>
    <scope>NUCLEOTIDE SEQUENCE</scope>
    <source>
        <strain evidence="1">Babe10</strain>
    </source>
</reference>
<accession>A0ACC1NCN1</accession>
<evidence type="ECO:0000313" key="1">
    <source>
        <dbReference type="EMBL" id="KAJ2976194.1"/>
    </source>
</evidence>
<protein>
    <submittedName>
        <fullName evidence="1">Uncharacterized protein</fullName>
    </submittedName>
</protein>
<dbReference type="EMBL" id="JAPDGR010002361">
    <property type="protein sequence ID" value="KAJ2976194.1"/>
    <property type="molecule type" value="Genomic_DNA"/>
</dbReference>
<sequence length="141" mass="15807">MAALEQTLNQGSTYGAAGAVHLRGLKQTFRTPPAWKIKTFDQLKELFLEQLSWLIQRSYYTVLNAYGNFEGICPSPLLSALLDGCVESGRDLTAGGAKFHMSAYILVLLLPSVIFYSFPQHFTLREGHSNPPQNRHFHHVT</sequence>
<organism evidence="1 2">
    <name type="scientific">Xylaria curta</name>
    <dbReference type="NCBI Taxonomy" id="42375"/>
    <lineage>
        <taxon>Eukaryota</taxon>
        <taxon>Fungi</taxon>
        <taxon>Dikarya</taxon>
        <taxon>Ascomycota</taxon>
        <taxon>Pezizomycotina</taxon>
        <taxon>Sordariomycetes</taxon>
        <taxon>Xylariomycetidae</taxon>
        <taxon>Xylariales</taxon>
        <taxon>Xylariaceae</taxon>
        <taxon>Xylaria</taxon>
    </lineage>
</organism>
<name>A0ACC1NCN1_9PEZI</name>
<evidence type="ECO:0000313" key="2">
    <source>
        <dbReference type="Proteomes" id="UP001143856"/>
    </source>
</evidence>
<dbReference type="Proteomes" id="UP001143856">
    <property type="component" value="Unassembled WGS sequence"/>
</dbReference>
<proteinExistence type="predicted"/>
<comment type="caution">
    <text evidence="1">The sequence shown here is derived from an EMBL/GenBank/DDBJ whole genome shotgun (WGS) entry which is preliminary data.</text>
</comment>